<comment type="caution">
    <text evidence="4">The sequence shown here is derived from an EMBL/GenBank/DDBJ whole genome shotgun (WGS) entry which is preliminary data.</text>
</comment>
<dbReference type="SUPFAM" id="SSF55729">
    <property type="entry name" value="Acyl-CoA N-acyltransferases (Nat)"/>
    <property type="match status" value="1"/>
</dbReference>
<sequence>MNMIRQATLEDAPAIARVHVESWQSTYRGIIPDTYLDNLSTAPRERMWTRILSATADTSIVLVAVDKAGEIVGFINGGRERDNDPVYNAELYAIYLLDSCHGHGTGRALTQALAAHLVQAGYSTMLVWVLADNPTVGFYQHLGAHYLRSKRDEIGGADLEEAAYGWSDIRALL</sequence>
<dbReference type="EMBL" id="BKZW01000001">
    <property type="protein sequence ID" value="GER89184.1"/>
    <property type="molecule type" value="Genomic_DNA"/>
</dbReference>
<dbReference type="GO" id="GO:0016747">
    <property type="term" value="F:acyltransferase activity, transferring groups other than amino-acyl groups"/>
    <property type="evidence" value="ECO:0007669"/>
    <property type="project" value="InterPro"/>
</dbReference>
<keyword evidence="1 4" id="KW-0808">Transferase</keyword>
<dbReference type="Proteomes" id="UP000326912">
    <property type="component" value="Unassembled WGS sequence"/>
</dbReference>
<gene>
    <name evidence="4" type="ORF">KDW_33460</name>
</gene>
<dbReference type="InterPro" id="IPR050832">
    <property type="entry name" value="Bact_Acetyltransf"/>
</dbReference>
<evidence type="ECO:0000256" key="2">
    <source>
        <dbReference type="ARBA" id="ARBA00023315"/>
    </source>
</evidence>
<dbReference type="AlphaFoldDB" id="A0A5J4KI65"/>
<feature type="domain" description="N-acetyltransferase" evidence="3">
    <location>
        <begin position="2"/>
        <end position="166"/>
    </location>
</feature>
<dbReference type="PROSITE" id="PS51186">
    <property type="entry name" value="GNAT"/>
    <property type="match status" value="1"/>
</dbReference>
<evidence type="ECO:0000256" key="1">
    <source>
        <dbReference type="ARBA" id="ARBA00022679"/>
    </source>
</evidence>
<accession>A0A5J4KI65</accession>
<dbReference type="Gene3D" id="3.40.630.30">
    <property type="match status" value="1"/>
</dbReference>
<dbReference type="Pfam" id="PF00583">
    <property type="entry name" value="Acetyltransf_1"/>
    <property type="match status" value="1"/>
</dbReference>
<keyword evidence="2" id="KW-0012">Acyltransferase</keyword>
<dbReference type="InterPro" id="IPR000182">
    <property type="entry name" value="GNAT_dom"/>
</dbReference>
<evidence type="ECO:0000313" key="5">
    <source>
        <dbReference type="Proteomes" id="UP000326912"/>
    </source>
</evidence>
<evidence type="ECO:0000259" key="3">
    <source>
        <dbReference type="PROSITE" id="PS51186"/>
    </source>
</evidence>
<reference evidence="4 5" key="1">
    <citation type="submission" date="2019-10" db="EMBL/GenBank/DDBJ databases">
        <title>Dictyobacter vulcani sp. nov., within the class Ktedonobacteria, isolated from soil of volcanic Mt. Zao.</title>
        <authorList>
            <person name="Zheng Y."/>
            <person name="Wang C.M."/>
            <person name="Sakai Y."/>
            <person name="Abe K."/>
            <person name="Yokota A."/>
            <person name="Yabe S."/>
        </authorList>
    </citation>
    <scope>NUCLEOTIDE SEQUENCE [LARGE SCALE GENOMIC DNA]</scope>
    <source>
        <strain evidence="4 5">W12</strain>
    </source>
</reference>
<name>A0A5J4KI65_9CHLR</name>
<dbReference type="RefSeq" id="WP_198925292.1">
    <property type="nucleotide sequence ID" value="NZ_BKZW01000001.1"/>
</dbReference>
<dbReference type="CDD" id="cd04301">
    <property type="entry name" value="NAT_SF"/>
    <property type="match status" value="1"/>
</dbReference>
<dbReference type="PANTHER" id="PTHR43877">
    <property type="entry name" value="AMINOALKYLPHOSPHONATE N-ACETYLTRANSFERASE-RELATED-RELATED"/>
    <property type="match status" value="1"/>
</dbReference>
<evidence type="ECO:0000313" key="4">
    <source>
        <dbReference type="EMBL" id="GER89184.1"/>
    </source>
</evidence>
<organism evidence="4 5">
    <name type="scientific">Dictyobacter vulcani</name>
    <dbReference type="NCBI Taxonomy" id="2607529"/>
    <lineage>
        <taxon>Bacteria</taxon>
        <taxon>Bacillati</taxon>
        <taxon>Chloroflexota</taxon>
        <taxon>Ktedonobacteria</taxon>
        <taxon>Ktedonobacterales</taxon>
        <taxon>Dictyobacteraceae</taxon>
        <taxon>Dictyobacter</taxon>
    </lineage>
</organism>
<keyword evidence="5" id="KW-1185">Reference proteome</keyword>
<dbReference type="InterPro" id="IPR016181">
    <property type="entry name" value="Acyl_CoA_acyltransferase"/>
</dbReference>
<protein>
    <submittedName>
        <fullName evidence="4">N-acetyltransferase</fullName>
    </submittedName>
</protein>
<proteinExistence type="predicted"/>